<dbReference type="Proteomes" id="UP000254807">
    <property type="component" value="Unassembled WGS sequence"/>
</dbReference>
<feature type="compositionally biased region" description="Polar residues" evidence="1">
    <location>
        <begin position="65"/>
        <end position="74"/>
    </location>
</feature>
<protein>
    <submittedName>
        <fullName evidence="2">Uncharacterized protein</fullName>
    </submittedName>
</protein>
<dbReference type="EMBL" id="UFYW01000001">
    <property type="protein sequence ID" value="STD81898.1"/>
    <property type="molecule type" value="Genomic_DNA"/>
</dbReference>
<evidence type="ECO:0000313" key="2">
    <source>
        <dbReference type="EMBL" id="STD81898.1"/>
    </source>
</evidence>
<name>A0A376H0H8_ENTGA</name>
<reference evidence="2 3" key="1">
    <citation type="submission" date="2018-06" db="EMBL/GenBank/DDBJ databases">
        <authorList>
            <consortium name="Pathogen Informatics"/>
            <person name="Doyle S."/>
        </authorList>
    </citation>
    <scope>NUCLEOTIDE SEQUENCE [LARGE SCALE GENOMIC DNA]</scope>
    <source>
        <strain evidence="2 3">NCTC12360</strain>
    </source>
</reference>
<gene>
    <name evidence="2" type="ORF">NCTC12360_00315</name>
</gene>
<evidence type="ECO:0000256" key="1">
    <source>
        <dbReference type="SAM" id="MobiDB-lite"/>
    </source>
</evidence>
<organism evidence="2 3">
    <name type="scientific">Enterococcus gallinarum</name>
    <dbReference type="NCBI Taxonomy" id="1353"/>
    <lineage>
        <taxon>Bacteria</taxon>
        <taxon>Bacillati</taxon>
        <taxon>Bacillota</taxon>
        <taxon>Bacilli</taxon>
        <taxon>Lactobacillales</taxon>
        <taxon>Enterococcaceae</taxon>
        <taxon>Enterococcus</taxon>
    </lineage>
</organism>
<evidence type="ECO:0000313" key="3">
    <source>
        <dbReference type="Proteomes" id="UP000254807"/>
    </source>
</evidence>
<keyword evidence="3" id="KW-1185">Reference proteome</keyword>
<proteinExistence type="predicted"/>
<feature type="region of interest" description="Disordered" evidence="1">
    <location>
        <begin position="65"/>
        <end position="93"/>
    </location>
</feature>
<dbReference type="AlphaFoldDB" id="A0A376H0H8"/>
<dbReference type="RefSeq" id="WP_060813394.1">
    <property type="nucleotide sequence ID" value="NZ_JAJGOJ010000001.1"/>
</dbReference>
<sequence>MITDDILAISSFGNGLSAAFENAEEWVVTQSADVRKFYVTLDLKKFLAHDQENYKIVFTLSEMTSGVTNPNSSDLKTKLRNSQEENEASTMNE</sequence>
<accession>A0A376H0H8</accession>